<dbReference type="STRING" id="400727.A0A2T7NHL3"/>
<dbReference type="OrthoDB" id="6153266at2759"/>
<evidence type="ECO:0000256" key="8">
    <source>
        <dbReference type="RuleBase" id="RU000688"/>
    </source>
</evidence>
<feature type="region of interest" description="Disordered" evidence="9">
    <location>
        <begin position="293"/>
        <end position="327"/>
    </location>
</feature>
<keyword evidence="13" id="KW-1185">Reference proteome</keyword>
<evidence type="ECO:0000313" key="13">
    <source>
        <dbReference type="Proteomes" id="UP000245119"/>
    </source>
</evidence>
<dbReference type="Pfam" id="PF00001">
    <property type="entry name" value="7tm_1"/>
    <property type="match status" value="1"/>
</dbReference>
<feature type="transmembrane region" description="Helical" evidence="10">
    <location>
        <begin position="64"/>
        <end position="83"/>
    </location>
</feature>
<dbReference type="CDD" id="cd00637">
    <property type="entry name" value="7tm_classA_rhodopsin-like"/>
    <property type="match status" value="1"/>
</dbReference>
<evidence type="ECO:0000256" key="1">
    <source>
        <dbReference type="ARBA" id="ARBA00004141"/>
    </source>
</evidence>
<keyword evidence="4 8" id="KW-0297">G-protein coupled receptor</keyword>
<dbReference type="AlphaFoldDB" id="A0A2T7NHL3"/>
<evidence type="ECO:0000256" key="10">
    <source>
        <dbReference type="SAM" id="Phobius"/>
    </source>
</evidence>
<dbReference type="SUPFAM" id="SSF81321">
    <property type="entry name" value="Family A G protein-coupled receptor-like"/>
    <property type="match status" value="1"/>
</dbReference>
<accession>A0A2T7NHL3</accession>
<evidence type="ECO:0000256" key="4">
    <source>
        <dbReference type="ARBA" id="ARBA00023040"/>
    </source>
</evidence>
<feature type="transmembrane region" description="Helical" evidence="10">
    <location>
        <begin position="195"/>
        <end position="218"/>
    </location>
</feature>
<sequence>MMSNDTNMTPESGVQYLRDLSLQSWNNRLPVVVYLCLLVVVGAVGNVLSFLVYFLRFPDSSTRVFVLTMSVCDLVTNVVGLPLQILTIRYAYDSFDIYLCRSFYIFATIPTQASGFYLVLVAFDRYHRICKPFKKHLSSGQAWKLVAGATGAATLMFVPFTGFYGYHTVDSPWPEVKAVMCWVHDPYRETFYSTAYLFMVGVSFSGGLLLMATFYFLIGMTVFRRRFGRNFSQTNPISPALRGRESGADDVSGTTSEVGCSHATSSTGPSTEPRHVTDSISATAKVTFSTELFTQSSDMTPSRHATAEDTNRPDNKEQHKKPIGSINPAELSNIVLLTTRPEDTSAEQAPHVPTTLTRNICGITKLNSNLNARKSWNGRSLRSRTTLMMAVLTGLYIANWLPHFAMRLVSSDPANTCEDFTDCGMNLYGLCLRSYYLNSAVNAVVYSFCNPRFRLQCRLLFTRRLHRGRH</sequence>
<keyword evidence="2 8" id="KW-0812">Transmembrane</keyword>
<dbReference type="GO" id="GO:0005886">
    <property type="term" value="C:plasma membrane"/>
    <property type="evidence" value="ECO:0007669"/>
    <property type="project" value="TreeGrafter"/>
</dbReference>
<comment type="similarity">
    <text evidence="8">Belongs to the G-protein coupled receptor 1 family.</text>
</comment>
<organism evidence="12 13">
    <name type="scientific">Pomacea canaliculata</name>
    <name type="common">Golden apple snail</name>
    <dbReference type="NCBI Taxonomy" id="400727"/>
    <lineage>
        <taxon>Eukaryota</taxon>
        <taxon>Metazoa</taxon>
        <taxon>Spiralia</taxon>
        <taxon>Lophotrochozoa</taxon>
        <taxon>Mollusca</taxon>
        <taxon>Gastropoda</taxon>
        <taxon>Caenogastropoda</taxon>
        <taxon>Architaenioglossa</taxon>
        <taxon>Ampullarioidea</taxon>
        <taxon>Ampullariidae</taxon>
        <taxon>Pomacea</taxon>
    </lineage>
</organism>
<dbReference type="Proteomes" id="UP000245119">
    <property type="component" value="Linkage Group LG12"/>
</dbReference>
<comment type="subcellular location">
    <subcellularLocation>
        <location evidence="1">Membrane</location>
        <topology evidence="1">Multi-pass membrane protein</topology>
    </subcellularLocation>
</comment>
<feature type="region of interest" description="Disordered" evidence="9">
    <location>
        <begin position="234"/>
        <end position="278"/>
    </location>
</feature>
<keyword evidence="6 8" id="KW-0675">Receptor</keyword>
<feature type="transmembrane region" description="Helical" evidence="10">
    <location>
        <begin position="387"/>
        <end position="406"/>
    </location>
</feature>
<evidence type="ECO:0000256" key="5">
    <source>
        <dbReference type="ARBA" id="ARBA00023136"/>
    </source>
</evidence>
<dbReference type="InterPro" id="IPR000276">
    <property type="entry name" value="GPCR_Rhodpsn"/>
</dbReference>
<evidence type="ECO:0000256" key="9">
    <source>
        <dbReference type="SAM" id="MobiDB-lite"/>
    </source>
</evidence>
<dbReference type="PRINTS" id="PR00237">
    <property type="entry name" value="GPCRRHODOPSN"/>
</dbReference>
<dbReference type="PANTHER" id="PTHR24243">
    <property type="entry name" value="G-PROTEIN COUPLED RECEPTOR"/>
    <property type="match status" value="1"/>
</dbReference>
<dbReference type="PANTHER" id="PTHR24243:SF224">
    <property type="entry name" value="G-PROTEIN COUPLED RECEPTOR 19-RELATED"/>
    <property type="match status" value="1"/>
</dbReference>
<evidence type="ECO:0000256" key="6">
    <source>
        <dbReference type="ARBA" id="ARBA00023170"/>
    </source>
</evidence>
<comment type="caution">
    <text evidence="12">The sequence shown here is derived from an EMBL/GenBank/DDBJ whole genome shotgun (WGS) entry which is preliminary data.</text>
</comment>
<keyword evidence="3 10" id="KW-1133">Transmembrane helix</keyword>
<feature type="domain" description="G-protein coupled receptors family 1 profile" evidence="11">
    <location>
        <begin position="45"/>
        <end position="446"/>
    </location>
</feature>
<evidence type="ECO:0000256" key="7">
    <source>
        <dbReference type="ARBA" id="ARBA00023224"/>
    </source>
</evidence>
<dbReference type="EMBL" id="PZQS01000012">
    <property type="protein sequence ID" value="PVD20638.1"/>
    <property type="molecule type" value="Genomic_DNA"/>
</dbReference>
<dbReference type="PROSITE" id="PS50262">
    <property type="entry name" value="G_PROTEIN_RECEP_F1_2"/>
    <property type="match status" value="1"/>
</dbReference>
<name>A0A2T7NHL3_POMCA</name>
<dbReference type="InterPro" id="IPR017452">
    <property type="entry name" value="GPCR_Rhodpsn_7TM"/>
</dbReference>
<evidence type="ECO:0000256" key="3">
    <source>
        <dbReference type="ARBA" id="ARBA00022989"/>
    </source>
</evidence>
<dbReference type="GO" id="GO:0004930">
    <property type="term" value="F:G protein-coupled receptor activity"/>
    <property type="evidence" value="ECO:0007669"/>
    <property type="project" value="UniProtKB-KW"/>
</dbReference>
<keyword evidence="5 10" id="KW-0472">Membrane</keyword>
<feature type="transmembrane region" description="Helical" evidence="10">
    <location>
        <begin position="143"/>
        <end position="166"/>
    </location>
</feature>
<dbReference type="PROSITE" id="PS00237">
    <property type="entry name" value="G_PROTEIN_RECEP_F1_1"/>
    <property type="match status" value="1"/>
</dbReference>
<feature type="compositionally biased region" description="Basic and acidic residues" evidence="9">
    <location>
        <begin position="305"/>
        <end position="317"/>
    </location>
</feature>
<protein>
    <recommendedName>
        <fullName evidence="11">G-protein coupled receptors family 1 profile domain-containing protein</fullName>
    </recommendedName>
</protein>
<evidence type="ECO:0000259" key="11">
    <source>
        <dbReference type="PROSITE" id="PS50262"/>
    </source>
</evidence>
<feature type="compositionally biased region" description="Polar residues" evidence="9">
    <location>
        <begin position="252"/>
        <end position="270"/>
    </location>
</feature>
<keyword evidence="7 8" id="KW-0807">Transducer</keyword>
<evidence type="ECO:0000256" key="2">
    <source>
        <dbReference type="ARBA" id="ARBA00022692"/>
    </source>
</evidence>
<proteinExistence type="inferred from homology"/>
<feature type="transmembrane region" description="Helical" evidence="10">
    <location>
        <begin position="103"/>
        <end position="123"/>
    </location>
</feature>
<reference evidence="12 13" key="1">
    <citation type="submission" date="2018-04" db="EMBL/GenBank/DDBJ databases">
        <title>The genome of golden apple snail Pomacea canaliculata provides insight into stress tolerance and invasive adaptation.</title>
        <authorList>
            <person name="Liu C."/>
            <person name="Liu B."/>
            <person name="Ren Y."/>
            <person name="Zhang Y."/>
            <person name="Wang H."/>
            <person name="Li S."/>
            <person name="Jiang F."/>
            <person name="Yin L."/>
            <person name="Zhang G."/>
            <person name="Qian W."/>
            <person name="Fan W."/>
        </authorList>
    </citation>
    <scope>NUCLEOTIDE SEQUENCE [LARGE SCALE GENOMIC DNA]</scope>
    <source>
        <strain evidence="12">SZHN2017</strain>
        <tissue evidence="12">Muscle</tissue>
    </source>
</reference>
<evidence type="ECO:0000313" key="12">
    <source>
        <dbReference type="EMBL" id="PVD20638.1"/>
    </source>
</evidence>
<feature type="transmembrane region" description="Helical" evidence="10">
    <location>
        <begin position="31"/>
        <end position="55"/>
    </location>
</feature>
<gene>
    <name evidence="12" type="ORF">C0Q70_18796</name>
</gene>
<dbReference type="Gene3D" id="1.20.1070.10">
    <property type="entry name" value="Rhodopsin 7-helix transmembrane proteins"/>
    <property type="match status" value="2"/>
</dbReference>
<dbReference type="OMA" id="PANTCED"/>